<dbReference type="InterPro" id="IPR001789">
    <property type="entry name" value="Sig_transdc_resp-reg_receiver"/>
</dbReference>
<evidence type="ECO:0000256" key="6">
    <source>
        <dbReference type="ARBA" id="ARBA00023163"/>
    </source>
</evidence>
<feature type="region of interest" description="Disordered" evidence="9">
    <location>
        <begin position="359"/>
        <end position="382"/>
    </location>
</feature>
<comment type="caution">
    <text evidence="8">Lacks conserved residue(s) required for the propagation of feature annotation.</text>
</comment>
<dbReference type="GO" id="GO:0000160">
    <property type="term" value="P:phosphorelay signal transduction system"/>
    <property type="evidence" value="ECO:0007669"/>
    <property type="project" value="UniProtKB-KW"/>
</dbReference>
<protein>
    <recommendedName>
        <fullName evidence="10">Response regulatory domain-containing protein</fullName>
    </recommendedName>
</protein>
<evidence type="ECO:0000313" key="12">
    <source>
        <dbReference type="Proteomes" id="UP000596661"/>
    </source>
</evidence>
<dbReference type="PANTHER" id="PTHR43874">
    <property type="entry name" value="TWO-COMPONENT RESPONSE REGULATOR"/>
    <property type="match status" value="1"/>
</dbReference>
<evidence type="ECO:0000259" key="10">
    <source>
        <dbReference type="PROSITE" id="PS50110"/>
    </source>
</evidence>
<keyword evidence="3" id="KW-0902">Two-component regulatory system</keyword>
<name>A0A803P220_CANSA</name>
<reference evidence="11" key="1">
    <citation type="submission" date="2018-11" db="EMBL/GenBank/DDBJ databases">
        <authorList>
            <person name="Grassa J C."/>
        </authorList>
    </citation>
    <scope>NUCLEOTIDE SEQUENCE [LARGE SCALE GENOMIC DNA]</scope>
</reference>
<dbReference type="InterPro" id="IPR045279">
    <property type="entry name" value="ARR-like"/>
</dbReference>
<keyword evidence="4" id="KW-0805">Transcription regulation</keyword>
<dbReference type="SMART" id="SM00448">
    <property type="entry name" value="REC"/>
    <property type="match status" value="1"/>
</dbReference>
<comment type="subcellular location">
    <subcellularLocation>
        <location evidence="1">Nucleus</location>
    </subcellularLocation>
</comment>
<dbReference type="Proteomes" id="UP000596661">
    <property type="component" value="Chromosome 2"/>
</dbReference>
<reference evidence="11" key="2">
    <citation type="submission" date="2021-03" db="UniProtKB">
        <authorList>
            <consortium name="EnsemblPlants"/>
        </authorList>
    </citation>
    <scope>IDENTIFICATION</scope>
</reference>
<evidence type="ECO:0000256" key="8">
    <source>
        <dbReference type="PROSITE-ProRule" id="PRU00169"/>
    </source>
</evidence>
<evidence type="ECO:0000256" key="7">
    <source>
        <dbReference type="ARBA" id="ARBA00023242"/>
    </source>
</evidence>
<dbReference type="EMBL" id="UZAU01000128">
    <property type="status" value="NOT_ANNOTATED_CDS"/>
    <property type="molecule type" value="Genomic_DNA"/>
</dbReference>
<dbReference type="EnsemblPlants" id="evm.model.02.673">
    <property type="protein sequence ID" value="cds.evm.model.02.673"/>
    <property type="gene ID" value="evm.TU.02.673"/>
</dbReference>
<dbReference type="GO" id="GO:0007623">
    <property type="term" value="P:circadian rhythm"/>
    <property type="evidence" value="ECO:0007669"/>
    <property type="project" value="UniProtKB-ARBA"/>
</dbReference>
<dbReference type="CDD" id="cd17582">
    <property type="entry name" value="psREC_PRR"/>
    <property type="match status" value="1"/>
</dbReference>
<keyword evidence="12" id="KW-1185">Reference proteome</keyword>
<dbReference type="AlphaFoldDB" id="A0A803P220"/>
<feature type="domain" description="Response regulatory" evidence="10">
    <location>
        <begin position="160"/>
        <end position="278"/>
    </location>
</feature>
<organism evidence="11 12">
    <name type="scientific">Cannabis sativa</name>
    <name type="common">Hemp</name>
    <name type="synonym">Marijuana</name>
    <dbReference type="NCBI Taxonomy" id="3483"/>
    <lineage>
        <taxon>Eukaryota</taxon>
        <taxon>Viridiplantae</taxon>
        <taxon>Streptophyta</taxon>
        <taxon>Embryophyta</taxon>
        <taxon>Tracheophyta</taxon>
        <taxon>Spermatophyta</taxon>
        <taxon>Magnoliopsida</taxon>
        <taxon>eudicotyledons</taxon>
        <taxon>Gunneridae</taxon>
        <taxon>Pentapetalae</taxon>
        <taxon>rosids</taxon>
        <taxon>fabids</taxon>
        <taxon>Rosales</taxon>
        <taxon>Cannabaceae</taxon>
        <taxon>Cannabis</taxon>
    </lineage>
</organism>
<dbReference type="GO" id="GO:0009736">
    <property type="term" value="P:cytokinin-activated signaling pathway"/>
    <property type="evidence" value="ECO:0007669"/>
    <property type="project" value="InterPro"/>
</dbReference>
<feature type="compositionally biased region" description="Polar residues" evidence="9">
    <location>
        <begin position="549"/>
        <end position="579"/>
    </location>
</feature>
<feature type="compositionally biased region" description="Basic and acidic residues" evidence="9">
    <location>
        <begin position="425"/>
        <end position="448"/>
    </location>
</feature>
<feature type="region of interest" description="Disordered" evidence="9">
    <location>
        <begin position="549"/>
        <end position="602"/>
    </location>
</feature>
<keyword evidence="5" id="KW-0090">Biological rhythms</keyword>
<evidence type="ECO:0000256" key="2">
    <source>
        <dbReference type="ARBA" id="ARBA00010330"/>
    </source>
</evidence>
<evidence type="ECO:0000256" key="3">
    <source>
        <dbReference type="ARBA" id="ARBA00023012"/>
    </source>
</evidence>
<feature type="compositionally biased region" description="Low complexity" evidence="9">
    <location>
        <begin position="665"/>
        <end position="682"/>
    </location>
</feature>
<accession>A0A803P220</accession>
<dbReference type="GO" id="GO:0010017">
    <property type="term" value="P:red or far-red light signaling pathway"/>
    <property type="evidence" value="ECO:0007669"/>
    <property type="project" value="UniProtKB-ARBA"/>
</dbReference>
<evidence type="ECO:0000313" key="11">
    <source>
        <dbReference type="EnsemblPlants" id="cds.evm.model.02.673"/>
    </source>
</evidence>
<dbReference type="OMA" id="HETLMPQ"/>
<feature type="region of interest" description="Disordered" evidence="9">
    <location>
        <begin position="85"/>
        <end position="111"/>
    </location>
</feature>
<proteinExistence type="inferred from homology"/>
<dbReference type="Gramene" id="evm.model.02.673">
    <property type="protein sequence ID" value="cds.evm.model.02.673"/>
    <property type="gene ID" value="evm.TU.02.673"/>
</dbReference>
<keyword evidence="6" id="KW-0804">Transcription</keyword>
<dbReference type="GO" id="GO:0005634">
    <property type="term" value="C:nucleus"/>
    <property type="evidence" value="ECO:0007669"/>
    <property type="project" value="UniProtKB-SubCell"/>
</dbReference>
<dbReference type="GO" id="GO:0045892">
    <property type="term" value="P:negative regulation of DNA-templated transcription"/>
    <property type="evidence" value="ECO:0007669"/>
    <property type="project" value="UniProtKB-ARBA"/>
</dbReference>
<keyword evidence="7" id="KW-0539">Nucleus</keyword>
<dbReference type="InterPro" id="IPR011006">
    <property type="entry name" value="CheY-like_superfamily"/>
</dbReference>
<dbReference type="PANTHER" id="PTHR43874:SF195">
    <property type="entry name" value="TWO-COMPONENT RESPONSE REGULATOR-LIKE PRR37 ISOFORM X1"/>
    <property type="match status" value="1"/>
</dbReference>
<feature type="region of interest" description="Disordered" evidence="9">
    <location>
        <begin position="304"/>
        <end position="346"/>
    </location>
</feature>
<evidence type="ECO:0000256" key="5">
    <source>
        <dbReference type="ARBA" id="ARBA00023108"/>
    </source>
</evidence>
<feature type="region of interest" description="Disordered" evidence="9">
    <location>
        <begin position="654"/>
        <end position="698"/>
    </location>
</feature>
<evidence type="ECO:0000256" key="1">
    <source>
        <dbReference type="ARBA" id="ARBA00004123"/>
    </source>
</evidence>
<feature type="compositionally biased region" description="Low complexity" evidence="9">
    <location>
        <begin position="580"/>
        <end position="602"/>
    </location>
</feature>
<dbReference type="SUPFAM" id="SSF52172">
    <property type="entry name" value="CheY-like"/>
    <property type="match status" value="1"/>
</dbReference>
<sequence length="726" mass="80720">MGRTKVGVVVDGKAKVASKIERICSHFLWETFYSSERTPRVEYGSDGSLLDPRGSVKGLSVLLEPMNNKAPVTNDELTELNHRIQDGKKERRERVTRERQGLSEEHESRINEDVQQHVSNGEIGTVQALERSHSGQRRSQQQPQGHLVRWERFLAFRSLKVLLVENDDSTRHIVSALLRNCGYEVTAVENGRQAWKVLEDLVTDVDLVLTEVVMPCLSGIGLLGKIMSKKTCKDIPVIMMSSHDSRSMVFKCLSKGAVDFLVKPIRKNELKNLWQHVWRKCHISSNSGSESGIWIEKPLKSRTVEHSDNNSGSNDEDDTDSIGLNFRNESDSGTQSSWTKRAEVDSPQAVSWEQFADLPDSTNHQVNHPRQEAFGNNWVPENATVTPRPHNDELDKKVMGKDLKIGLPSLLEDTSEKGLTNMEGTNKDKCSELNSKKDDQEQEKRELDLNNEEPSAEKTQAVDLMGVSNYSIDPHMESGVLDVPNELSKAACMRDNANHENKETPFFELILKRPRDIQDTGTSAHDRNVLRHSDISAFSRYNIVSTANQAPTGNIGSCSPLDNSSDAAKTESIPNLQSDSNGTPPNQGSNGSSNNNDMGSTTNNAFTKQVAFAERPTNKSTIKLQSNTGFQQVQNGQASLQTIIQDASQCGSSNALRAPMEGNISNHSLNRSGSGSNHGSNGQKRSTNASNSRGKRQKVRVWLLEEGKPLKEVNRMEIDLHKEKLL</sequence>
<dbReference type="Pfam" id="PF00072">
    <property type="entry name" value="Response_reg"/>
    <property type="match status" value="1"/>
</dbReference>
<dbReference type="FunFam" id="3.40.50.2300:FF:000214">
    <property type="entry name" value="Two-component response regulator-like PRR37"/>
    <property type="match status" value="1"/>
</dbReference>
<comment type="similarity">
    <text evidence="2">Belongs to the ARR-like family.</text>
</comment>
<evidence type="ECO:0000256" key="4">
    <source>
        <dbReference type="ARBA" id="ARBA00023015"/>
    </source>
</evidence>
<feature type="compositionally biased region" description="Polar residues" evidence="9">
    <location>
        <begin position="683"/>
        <end position="692"/>
    </location>
</feature>
<dbReference type="Gene3D" id="3.40.50.2300">
    <property type="match status" value="1"/>
</dbReference>
<feature type="region of interest" description="Disordered" evidence="9">
    <location>
        <begin position="414"/>
        <end position="457"/>
    </location>
</feature>
<evidence type="ECO:0000256" key="9">
    <source>
        <dbReference type="SAM" id="MobiDB-lite"/>
    </source>
</evidence>
<dbReference type="PROSITE" id="PS50110">
    <property type="entry name" value="RESPONSE_REGULATORY"/>
    <property type="match status" value="1"/>
</dbReference>